<dbReference type="OrthoDB" id="7021155at2"/>
<dbReference type="GO" id="GO:0016740">
    <property type="term" value="F:transferase activity"/>
    <property type="evidence" value="ECO:0007669"/>
    <property type="project" value="UniProtKB-KW"/>
</dbReference>
<proteinExistence type="predicted"/>
<dbReference type="EMBL" id="QWKX01000117">
    <property type="protein sequence ID" value="RIH74407.1"/>
    <property type="molecule type" value="Genomic_DNA"/>
</dbReference>
<evidence type="ECO:0000256" key="1">
    <source>
        <dbReference type="ARBA" id="ARBA00022691"/>
    </source>
</evidence>
<evidence type="ECO:0000256" key="2">
    <source>
        <dbReference type="ARBA" id="ARBA00022723"/>
    </source>
</evidence>
<dbReference type="EC" id="2.-.-.-" evidence="6"/>
<dbReference type="SUPFAM" id="SSF102114">
    <property type="entry name" value="Radical SAM enzymes"/>
    <property type="match status" value="1"/>
</dbReference>
<dbReference type="PANTHER" id="PTHR11228">
    <property type="entry name" value="RADICAL SAM DOMAIN PROTEIN"/>
    <property type="match status" value="1"/>
</dbReference>
<dbReference type="Pfam" id="PF13186">
    <property type="entry name" value="SPASM"/>
    <property type="match status" value="1"/>
</dbReference>
<protein>
    <submittedName>
        <fullName evidence="6">Putative mycofactocin radical SAM maturase MftC</fullName>
        <ecNumber evidence="6">2.-.-.-</ecNumber>
    </submittedName>
</protein>
<dbReference type="InterPro" id="IPR007197">
    <property type="entry name" value="rSAM"/>
</dbReference>
<evidence type="ECO:0000256" key="4">
    <source>
        <dbReference type="ARBA" id="ARBA00023014"/>
    </source>
</evidence>
<dbReference type="GO" id="GO:0051536">
    <property type="term" value="F:iron-sulfur cluster binding"/>
    <property type="evidence" value="ECO:0007669"/>
    <property type="project" value="UniProtKB-KW"/>
</dbReference>
<accession>A0A399DR04</accession>
<keyword evidence="6" id="KW-0808">Transferase</keyword>
<dbReference type="InterPro" id="IPR013785">
    <property type="entry name" value="Aldolase_TIM"/>
</dbReference>
<dbReference type="AlphaFoldDB" id="A0A399DR04"/>
<dbReference type="SFLD" id="SFLDG01067">
    <property type="entry name" value="SPASM/twitch_domain_containing"/>
    <property type="match status" value="1"/>
</dbReference>
<dbReference type="PROSITE" id="PS51918">
    <property type="entry name" value="RADICAL_SAM"/>
    <property type="match status" value="1"/>
</dbReference>
<dbReference type="InterPro" id="IPR050377">
    <property type="entry name" value="Radical_SAM_PqqE_MftC-like"/>
</dbReference>
<keyword evidence="1" id="KW-0949">S-adenosyl-L-methionine</keyword>
<dbReference type="SFLD" id="SFLDG01386">
    <property type="entry name" value="main_SPASM_domain-containing"/>
    <property type="match status" value="1"/>
</dbReference>
<dbReference type="CDD" id="cd01335">
    <property type="entry name" value="Radical_SAM"/>
    <property type="match status" value="1"/>
</dbReference>
<dbReference type="NCBIfam" id="TIGR04085">
    <property type="entry name" value="rSAM_more_4Fe4S"/>
    <property type="match status" value="1"/>
</dbReference>
<organism evidence="6 7">
    <name type="scientific">Meiothermus taiwanensis</name>
    <dbReference type="NCBI Taxonomy" id="172827"/>
    <lineage>
        <taxon>Bacteria</taxon>
        <taxon>Thermotogati</taxon>
        <taxon>Deinococcota</taxon>
        <taxon>Deinococci</taxon>
        <taxon>Thermales</taxon>
        <taxon>Thermaceae</taxon>
        <taxon>Meiothermus</taxon>
    </lineage>
</organism>
<gene>
    <name evidence="6" type="primary">mftC</name>
    <name evidence="6" type="ORF">Mcate_02728</name>
</gene>
<dbReference type="CDD" id="cd21109">
    <property type="entry name" value="SPASM"/>
    <property type="match status" value="1"/>
</dbReference>
<sequence>MSIRLSAIRIPKEMVFFYSPSLQRALLLNPELGSYTTIPYQALESLRELAAGRFQGHIPEKVLHSLIVHRVIYYGNFQPSINDKVPSVPAALYWETTHGCSLRCDYCYMSADTVLPDELTTVEAKRLIDQCAEVGIRRFVFTGGEPLIRRDIFELGAYAKERGLSTEIITNATLITSAQTARSVRDNFDAIITSLDGASPAANDVHRGFGSFTKIVRGIQLLNDVGVVPTLNCTVSELNVAYVGELLEFIRESLQAEHVRLINVSFIGRGSQKKIDYTWETYRQTFEQIREHNARHVEHVAPSPSKSSFKPRKNCGMGSGEIYVNSVGDVFPCKLVTLQFWYSGNVKRQTLNEILQAEALQRARDLSVENRLGCRSCIIRRLCGGGCRGIHMGYTGDPLVNSPEFCWVLRHQMITNLWSSEGYPNALSDAESVVPISLRTGQVWQPELGTALPDRALSVITRHLSALHDNELPLA</sequence>
<dbReference type="SFLD" id="SFLDS00029">
    <property type="entry name" value="Radical_SAM"/>
    <property type="match status" value="1"/>
</dbReference>
<dbReference type="Gene3D" id="3.20.20.70">
    <property type="entry name" value="Aldolase class I"/>
    <property type="match status" value="1"/>
</dbReference>
<dbReference type="PANTHER" id="PTHR11228:SF7">
    <property type="entry name" value="PQQA PEPTIDE CYCLASE"/>
    <property type="match status" value="1"/>
</dbReference>
<feature type="domain" description="Radical SAM core" evidence="5">
    <location>
        <begin position="86"/>
        <end position="302"/>
    </location>
</feature>
<keyword evidence="4" id="KW-0411">Iron-sulfur</keyword>
<evidence type="ECO:0000259" key="5">
    <source>
        <dbReference type="PROSITE" id="PS51918"/>
    </source>
</evidence>
<reference evidence="6 7" key="1">
    <citation type="submission" date="2018-08" db="EMBL/GenBank/DDBJ databases">
        <title>Meiothermus cateniformans JCM 15151 genome sequencing project.</title>
        <authorList>
            <person name="Da Costa M.S."/>
            <person name="Albuquerque L."/>
            <person name="Raposo P."/>
            <person name="Froufe H.J.C."/>
            <person name="Barroso C.S."/>
            <person name="Egas C."/>
        </authorList>
    </citation>
    <scope>NUCLEOTIDE SEQUENCE [LARGE SCALE GENOMIC DNA]</scope>
    <source>
        <strain evidence="6 7">JCM 15151</strain>
    </source>
</reference>
<name>A0A399DR04_9DEIN</name>
<evidence type="ECO:0000256" key="3">
    <source>
        <dbReference type="ARBA" id="ARBA00023004"/>
    </source>
</evidence>
<evidence type="ECO:0000313" key="6">
    <source>
        <dbReference type="EMBL" id="RIH74407.1"/>
    </source>
</evidence>
<dbReference type="RefSeq" id="WP_119361842.1">
    <property type="nucleotide sequence ID" value="NZ_JBHSXZ010000070.1"/>
</dbReference>
<dbReference type="GO" id="GO:0046872">
    <property type="term" value="F:metal ion binding"/>
    <property type="evidence" value="ECO:0007669"/>
    <property type="project" value="UniProtKB-KW"/>
</dbReference>
<keyword evidence="2" id="KW-0479">Metal-binding</keyword>
<dbReference type="Proteomes" id="UP000266089">
    <property type="component" value="Unassembled WGS sequence"/>
</dbReference>
<keyword evidence="3" id="KW-0408">Iron</keyword>
<comment type="caution">
    <text evidence="6">The sequence shown here is derived from an EMBL/GenBank/DDBJ whole genome shotgun (WGS) entry which is preliminary data.</text>
</comment>
<dbReference type="InterPro" id="IPR023885">
    <property type="entry name" value="4Fe4S-binding_SPASM_dom"/>
</dbReference>
<dbReference type="Pfam" id="PF04055">
    <property type="entry name" value="Radical_SAM"/>
    <property type="match status" value="1"/>
</dbReference>
<evidence type="ECO:0000313" key="7">
    <source>
        <dbReference type="Proteomes" id="UP000266089"/>
    </source>
</evidence>
<dbReference type="InterPro" id="IPR058240">
    <property type="entry name" value="rSAM_sf"/>
</dbReference>